<comment type="similarity">
    <text evidence="6">Belongs to the metallo-dependent hydrolases superfamily. DHOase family. Class II DHOase subfamily.</text>
</comment>
<evidence type="ECO:0000256" key="6">
    <source>
        <dbReference type="HAMAP-Rule" id="MF_00219"/>
    </source>
</evidence>
<evidence type="ECO:0000256" key="5">
    <source>
        <dbReference type="ARBA" id="ARBA00022975"/>
    </source>
</evidence>
<dbReference type="EMBL" id="AP014523">
    <property type="protein sequence ID" value="BAO98255.1"/>
    <property type="molecule type" value="Genomic_DNA"/>
</dbReference>
<feature type="binding site" evidence="6">
    <location>
        <position position="243"/>
    </location>
    <ligand>
        <name>substrate</name>
    </ligand>
</feature>
<keyword evidence="5 6" id="KW-0665">Pyrimidine biosynthesis</keyword>
<evidence type="ECO:0000256" key="3">
    <source>
        <dbReference type="ARBA" id="ARBA00022801"/>
    </source>
</evidence>
<dbReference type="PANTHER" id="PTHR43137:SF1">
    <property type="entry name" value="DIHYDROOROTASE"/>
    <property type="match status" value="1"/>
</dbReference>
<evidence type="ECO:0000313" key="8">
    <source>
        <dbReference type="EMBL" id="BAO98255.1"/>
    </source>
</evidence>
<feature type="binding site" evidence="6">
    <location>
        <position position="12"/>
    </location>
    <ligand>
        <name>Zn(2+)</name>
        <dbReference type="ChEBI" id="CHEBI:29105"/>
        <label>1</label>
    </ligand>
</feature>
<dbReference type="HOGENOM" id="CLU_041558_0_0_7"/>
<dbReference type="GO" id="GO:0005829">
    <property type="term" value="C:cytosol"/>
    <property type="evidence" value="ECO:0007669"/>
    <property type="project" value="TreeGrafter"/>
</dbReference>
<protein>
    <recommendedName>
        <fullName evidence="6 7">Dihydroorotase</fullName>
        <shortName evidence="6">DHOase</shortName>
        <ecNumber evidence="6 7">3.5.2.3</ecNumber>
    </recommendedName>
</protein>
<dbReference type="PIRSF" id="PIRSF001237">
    <property type="entry name" value="DHOdimr"/>
    <property type="match status" value="1"/>
</dbReference>
<name>A0A060PU98_HELPX</name>
<keyword evidence="4 6" id="KW-0862">Zinc</keyword>
<keyword evidence="3 6" id="KW-0378">Hydrolase</keyword>
<feature type="active site" evidence="6">
    <location>
        <position position="239"/>
    </location>
</feature>
<evidence type="ECO:0000256" key="2">
    <source>
        <dbReference type="ARBA" id="ARBA00022723"/>
    </source>
</evidence>
<comment type="caution">
    <text evidence="6">Lacks conserved residue(s) required for the propagation of feature annotation.</text>
</comment>
<gene>
    <name evidence="6" type="primary">pyrC</name>
    <name evidence="8" type="ORF">NY40_1248</name>
</gene>
<reference evidence="8 9" key="1">
    <citation type="submission" date="2013-11" db="EMBL/GenBank/DDBJ databases">
        <title>Estimation of Helicobacter pylori bacteriophage ecology using H. pylori isolates.</title>
        <authorList>
            <person name="Uchiyama J."/>
            <person name="Takemura-Uchiyama I."/>
            <person name="Ujihara T."/>
            <person name="Matsuzaki S."/>
        </authorList>
    </citation>
    <scope>NUCLEOTIDE SEQUENCE [LARGE SCALE GENOMIC DNA]</scope>
    <source>
        <strain evidence="8 9">NY40</strain>
    </source>
</reference>
<dbReference type="PROSITE" id="PS00483">
    <property type="entry name" value="DIHYDROOROTASE_2"/>
    <property type="match status" value="1"/>
</dbReference>
<feature type="binding site" evidence="6">
    <location>
        <position position="133"/>
    </location>
    <ligand>
        <name>Zn(2+)</name>
        <dbReference type="ChEBI" id="CHEBI:29105"/>
        <label>2</label>
    </ligand>
</feature>
<proteinExistence type="inferred from homology"/>
<dbReference type="InterPro" id="IPR004721">
    <property type="entry name" value="DHOdimr"/>
</dbReference>
<organism evidence="8 9">
    <name type="scientific">Helicobacter pylori NY40</name>
    <dbReference type="NCBI Taxonomy" id="1426844"/>
    <lineage>
        <taxon>Bacteria</taxon>
        <taxon>Pseudomonadati</taxon>
        <taxon>Campylobacterota</taxon>
        <taxon>Epsilonproteobacteria</taxon>
        <taxon>Campylobacterales</taxon>
        <taxon>Helicobacteraceae</taxon>
        <taxon>Helicobacter</taxon>
    </lineage>
</organism>
<comment type="subunit">
    <text evidence="6">Homodimer.</text>
</comment>
<dbReference type="InterPro" id="IPR032466">
    <property type="entry name" value="Metal_Hydrolase"/>
</dbReference>
<evidence type="ECO:0000313" key="9">
    <source>
        <dbReference type="Proteomes" id="UP000031662"/>
    </source>
</evidence>
<comment type="cofactor">
    <cofactor evidence="6">
        <name>Zn(2+)</name>
        <dbReference type="ChEBI" id="CHEBI:29105"/>
    </cofactor>
    <text evidence="6">Binds 2 Zn(2+) ions per subunit.</text>
</comment>
<feature type="binding site" evidence="6">
    <location>
        <position position="255"/>
    </location>
    <ligand>
        <name>substrate</name>
    </ligand>
</feature>
<dbReference type="Proteomes" id="UP000031662">
    <property type="component" value="Chromosome"/>
</dbReference>
<dbReference type="AlphaFoldDB" id="A0A060PU98"/>
<dbReference type="Gene3D" id="3.20.20.140">
    <property type="entry name" value="Metal-dependent hydrolases"/>
    <property type="match status" value="1"/>
</dbReference>
<feature type="binding site" evidence="6">
    <location>
        <position position="40"/>
    </location>
    <ligand>
        <name>substrate</name>
    </ligand>
</feature>
<sequence>MEITLFDPIDAHLHVRENALLKAVLRYSSEPFSAAVIMPNLSKPLIDTPTTLEYEEEILNHSSNFKPLMSLYFNDDLTLEELQHAQEKGIRFLKLYPKGMTTNAQNGTSDLLGEKTLEVLENAQKLGFILCIHAEQAGFCLDKEFLCHSVLETFALSFPKLKIIIEHLSDWRSIALIEKHDNLYATLTLHHISMTLDDLLGGSLNPHCFCKPLIKTKKDQERLLSLALKAHPKISFGSDSAPHFVSKKHSASIPAGIFSAPILLPALCELFEKHNALENLQAFISDNAKTIYALENLPSKKARLSKKPFIVPTHTLCLNEKIAILRGGETLSWNLQEIA</sequence>
<comment type="function">
    <text evidence="1 6">Catalyzes the reversible cyclization of carbamoyl aspartate to dihydroorotate.</text>
</comment>
<accession>A0A060PU98</accession>
<dbReference type="GO" id="GO:0004151">
    <property type="term" value="F:dihydroorotase activity"/>
    <property type="evidence" value="ECO:0007669"/>
    <property type="project" value="UniProtKB-UniRule"/>
</dbReference>
<dbReference type="GO" id="GO:0008270">
    <property type="term" value="F:zinc ion binding"/>
    <property type="evidence" value="ECO:0007669"/>
    <property type="project" value="UniProtKB-UniRule"/>
</dbReference>
<feature type="binding site" evidence="6">
    <location>
        <position position="14"/>
    </location>
    <ligand>
        <name>Zn(2+)</name>
        <dbReference type="ChEBI" id="CHEBI:29105"/>
        <label>1</label>
    </ligand>
</feature>
<dbReference type="EC" id="3.5.2.3" evidence="6 7"/>
<keyword evidence="2 6" id="KW-0479">Metal-binding</keyword>
<feature type="binding site" description="via carbamate group" evidence="6">
    <location>
        <position position="94"/>
    </location>
    <ligand>
        <name>Zn(2+)</name>
        <dbReference type="ChEBI" id="CHEBI:29105"/>
        <label>2</label>
    </ligand>
</feature>
<comment type="catalytic activity">
    <reaction evidence="6">
        <text>(S)-dihydroorotate + H2O = N-carbamoyl-L-aspartate + H(+)</text>
        <dbReference type="Rhea" id="RHEA:24296"/>
        <dbReference type="ChEBI" id="CHEBI:15377"/>
        <dbReference type="ChEBI" id="CHEBI:15378"/>
        <dbReference type="ChEBI" id="CHEBI:30864"/>
        <dbReference type="ChEBI" id="CHEBI:32814"/>
        <dbReference type="EC" id="3.5.2.3"/>
    </reaction>
</comment>
<dbReference type="SUPFAM" id="SSF51556">
    <property type="entry name" value="Metallo-dependent hydrolases"/>
    <property type="match status" value="1"/>
</dbReference>
<feature type="binding site" evidence="6">
    <location>
        <position position="167"/>
    </location>
    <ligand>
        <name>Zn(2+)</name>
        <dbReference type="ChEBI" id="CHEBI:29105"/>
        <label>2</label>
    </ligand>
</feature>
<feature type="modified residue" description="N6-carboxylysine" evidence="6">
    <location>
        <position position="94"/>
    </location>
</feature>
<dbReference type="FunFam" id="3.20.20.140:FF:000110">
    <property type="entry name" value="Dihydroorotase"/>
    <property type="match status" value="1"/>
</dbReference>
<comment type="pathway">
    <text evidence="6">Pyrimidine metabolism; UMP biosynthesis via de novo pathway; (S)-dihydroorotate from bicarbonate: step 3/3.</text>
</comment>
<dbReference type="CDD" id="cd01294">
    <property type="entry name" value="DHOase"/>
    <property type="match status" value="1"/>
</dbReference>
<evidence type="ECO:0000256" key="1">
    <source>
        <dbReference type="ARBA" id="ARBA00002368"/>
    </source>
</evidence>
<dbReference type="GO" id="GO:0006207">
    <property type="term" value="P:'de novo' pyrimidine nucleobase biosynthetic process"/>
    <property type="evidence" value="ECO:0007669"/>
    <property type="project" value="TreeGrafter"/>
</dbReference>
<dbReference type="PROSITE" id="PS00482">
    <property type="entry name" value="DIHYDROOROTASE_1"/>
    <property type="match status" value="1"/>
</dbReference>
<feature type="binding site" evidence="6">
    <location>
        <position position="239"/>
    </location>
    <ligand>
        <name>Zn(2+)</name>
        <dbReference type="ChEBI" id="CHEBI:29105"/>
        <label>1</label>
    </ligand>
</feature>
<dbReference type="HAMAP" id="MF_00219">
    <property type="entry name" value="PyrC_classII"/>
    <property type="match status" value="1"/>
</dbReference>
<evidence type="ECO:0000256" key="7">
    <source>
        <dbReference type="NCBIfam" id="TIGR00856"/>
    </source>
</evidence>
<feature type="binding site" description="via carbamate group" evidence="6">
    <location>
        <position position="94"/>
    </location>
    <ligand>
        <name>Zn(2+)</name>
        <dbReference type="ChEBI" id="CHEBI:29105"/>
        <label>1</label>
    </ligand>
</feature>
<feature type="binding site" evidence="6">
    <location>
        <position position="133"/>
    </location>
    <ligand>
        <name>substrate</name>
    </ligand>
</feature>
<dbReference type="GO" id="GO:0044205">
    <property type="term" value="P:'de novo' UMP biosynthetic process"/>
    <property type="evidence" value="ECO:0007669"/>
    <property type="project" value="UniProtKB-UniRule"/>
</dbReference>
<dbReference type="PANTHER" id="PTHR43137">
    <property type="entry name" value="DIHYDROOROTASE"/>
    <property type="match status" value="1"/>
</dbReference>
<dbReference type="InterPro" id="IPR002195">
    <property type="entry name" value="Dihydroorotase_CS"/>
</dbReference>
<dbReference type="UniPathway" id="UPA00070">
    <property type="reaction ID" value="UER00117"/>
</dbReference>
<dbReference type="NCBIfam" id="TIGR00856">
    <property type="entry name" value="pyrC_dimer"/>
    <property type="match status" value="1"/>
</dbReference>
<evidence type="ECO:0000256" key="4">
    <source>
        <dbReference type="ARBA" id="ARBA00022833"/>
    </source>
</evidence>
<dbReference type="RefSeq" id="WP_041051194.1">
    <property type="nucleotide sequence ID" value="NZ_AP014523.1"/>
</dbReference>
<feature type="binding site" evidence="6">
    <location>
        <begin position="14"/>
        <end position="16"/>
    </location>
    <ligand>
        <name>substrate</name>
    </ligand>
</feature>